<evidence type="ECO:0000313" key="3">
    <source>
        <dbReference type="EMBL" id="NBC73143.1"/>
    </source>
</evidence>
<evidence type="ECO:0000259" key="2">
    <source>
        <dbReference type="Pfam" id="PF00535"/>
    </source>
</evidence>
<organism evidence="3 4">
    <name type="scientific">Paenibacillus sacheonensis</name>
    <dbReference type="NCBI Taxonomy" id="742054"/>
    <lineage>
        <taxon>Bacteria</taxon>
        <taxon>Bacillati</taxon>
        <taxon>Bacillota</taxon>
        <taxon>Bacilli</taxon>
        <taxon>Bacillales</taxon>
        <taxon>Paenibacillaceae</taxon>
        <taxon>Paenibacillus</taxon>
    </lineage>
</organism>
<keyword evidence="4" id="KW-1185">Reference proteome</keyword>
<feature type="domain" description="Glycosyltransferase 2-like" evidence="2">
    <location>
        <begin position="6"/>
        <end position="126"/>
    </location>
</feature>
<gene>
    <name evidence="3" type="ORF">GT003_29635</name>
</gene>
<dbReference type="Proteomes" id="UP000558113">
    <property type="component" value="Unassembled WGS sequence"/>
</dbReference>
<evidence type="ECO:0000256" key="1">
    <source>
        <dbReference type="ARBA" id="ARBA00006739"/>
    </source>
</evidence>
<name>A0A7X5BZY2_9BACL</name>
<accession>A0A7X5BZY2</accession>
<dbReference type="SUPFAM" id="SSF53448">
    <property type="entry name" value="Nucleotide-diphospho-sugar transferases"/>
    <property type="match status" value="1"/>
</dbReference>
<dbReference type="Gene3D" id="3.90.550.10">
    <property type="entry name" value="Spore Coat Polysaccharide Biosynthesis Protein SpsA, Chain A"/>
    <property type="match status" value="1"/>
</dbReference>
<dbReference type="Gene3D" id="3.40.50.720">
    <property type="entry name" value="NAD(P)-binding Rossmann-like Domain"/>
    <property type="match status" value="1"/>
</dbReference>
<comment type="caution">
    <text evidence="3">The sequence shown here is derived from an EMBL/GenBank/DDBJ whole genome shotgun (WGS) entry which is preliminary data.</text>
</comment>
<dbReference type="PANTHER" id="PTHR22916:SF3">
    <property type="entry name" value="UDP-GLCNAC:BETAGAL BETA-1,3-N-ACETYLGLUCOSAMINYLTRANSFERASE-LIKE PROTEIN 1"/>
    <property type="match status" value="1"/>
</dbReference>
<dbReference type="InterPro" id="IPR029044">
    <property type="entry name" value="Nucleotide-diphossugar_trans"/>
</dbReference>
<dbReference type="OrthoDB" id="9815829at2"/>
<keyword evidence="3" id="KW-0808">Transferase</keyword>
<dbReference type="InterPro" id="IPR001173">
    <property type="entry name" value="Glyco_trans_2-like"/>
</dbReference>
<dbReference type="AlphaFoldDB" id="A0A7X5BZY2"/>
<proteinExistence type="inferred from homology"/>
<dbReference type="InterPro" id="IPR029063">
    <property type="entry name" value="SAM-dependent_MTases_sf"/>
</dbReference>
<comment type="similarity">
    <text evidence="1">Belongs to the glycosyltransferase 2 family.</text>
</comment>
<evidence type="ECO:0000313" key="4">
    <source>
        <dbReference type="Proteomes" id="UP000558113"/>
    </source>
</evidence>
<dbReference type="RefSeq" id="WP_161704838.1">
    <property type="nucleotide sequence ID" value="NZ_JAAAMU010000027.1"/>
</dbReference>
<dbReference type="PANTHER" id="PTHR22916">
    <property type="entry name" value="GLYCOSYLTRANSFERASE"/>
    <property type="match status" value="1"/>
</dbReference>
<dbReference type="GO" id="GO:0016758">
    <property type="term" value="F:hexosyltransferase activity"/>
    <property type="evidence" value="ECO:0007669"/>
    <property type="project" value="UniProtKB-ARBA"/>
</dbReference>
<protein>
    <submittedName>
        <fullName evidence="3">Glycosyltransferase</fullName>
    </submittedName>
</protein>
<reference evidence="3 4" key="1">
    <citation type="submission" date="2020-01" db="EMBL/GenBank/DDBJ databases">
        <title>Paenibacillus soybeanensis sp. nov. isolated from the nodules of soybean (Glycine max(L.) Merr).</title>
        <authorList>
            <person name="Wang H."/>
        </authorList>
    </citation>
    <scope>NUCLEOTIDE SEQUENCE [LARGE SCALE GENOMIC DNA]</scope>
    <source>
        <strain evidence="3 4">DSM 23054</strain>
    </source>
</reference>
<sequence length="404" mass="46652">MNPTISVLMPVYNGELYLREAIESILGQTFTDFEFIILDDGSTDYSVNIIESYRDARIQIVRNKINLGIVDTLNKGLQLAKGKYIARMDCDDISLQERFSEQVAYLEEHPYVGITASDIRFLDENNELLGALTPDEVKLHLLFYCCLAHPAVMMRKKMLDQYQLSYNHVVAEDYDLWVRSSRYFQVTRTSQPLLQYRRHGSQLTKTKMVENTESTVSIQKKQLRELEITPGAADLLIHSEIGLLFNSKKELYFYKDMQMKLEWLHLLQKQNEKKLLYSKNNVVELIARIESEYAKYILIIDMIQQKSKLHRLYLFGGGENGERYLELFRSYAISVEGIIDNAVTKWGSTIRGVEVVPPNVLIEEKGNVFVVITSIYAVDMAKQLEGLGLVISRDYIIPHIITNH</sequence>
<dbReference type="Pfam" id="PF00535">
    <property type="entry name" value="Glycos_transf_2"/>
    <property type="match status" value="1"/>
</dbReference>
<dbReference type="SUPFAM" id="SSF53335">
    <property type="entry name" value="S-adenosyl-L-methionine-dependent methyltransferases"/>
    <property type="match status" value="1"/>
</dbReference>
<dbReference type="EMBL" id="JAAAMU010000027">
    <property type="protein sequence ID" value="NBC73143.1"/>
    <property type="molecule type" value="Genomic_DNA"/>
</dbReference>